<dbReference type="EMBL" id="CP036316">
    <property type="protein sequence ID" value="QDT65647.1"/>
    <property type="molecule type" value="Genomic_DNA"/>
</dbReference>
<dbReference type="AlphaFoldDB" id="A0A517TBA2"/>
<proteinExistence type="predicted"/>
<keyword evidence="3" id="KW-1185">Reference proteome</keyword>
<keyword evidence="1" id="KW-0175">Coiled coil</keyword>
<dbReference type="Gene3D" id="1.10.287.1700">
    <property type="match status" value="1"/>
</dbReference>
<dbReference type="InterPro" id="IPR053716">
    <property type="entry name" value="Flag_assembly_chemotaxis_eff"/>
</dbReference>
<dbReference type="KEGG" id="chya:V22_29060"/>
<accession>A0A517TBA2</accession>
<evidence type="ECO:0000256" key="1">
    <source>
        <dbReference type="SAM" id="Coils"/>
    </source>
</evidence>
<keyword evidence="2" id="KW-0969">Cilium</keyword>
<organism evidence="2 3">
    <name type="scientific">Calycomorphotria hydatis</name>
    <dbReference type="NCBI Taxonomy" id="2528027"/>
    <lineage>
        <taxon>Bacteria</taxon>
        <taxon>Pseudomonadati</taxon>
        <taxon>Planctomycetota</taxon>
        <taxon>Planctomycetia</taxon>
        <taxon>Planctomycetales</taxon>
        <taxon>Planctomycetaceae</taxon>
        <taxon>Calycomorphotria</taxon>
    </lineage>
</organism>
<evidence type="ECO:0000313" key="3">
    <source>
        <dbReference type="Proteomes" id="UP000319976"/>
    </source>
</evidence>
<dbReference type="RefSeq" id="WP_145263915.1">
    <property type="nucleotide sequence ID" value="NZ_CP036316.1"/>
</dbReference>
<keyword evidence="2" id="KW-0966">Cell projection</keyword>
<gene>
    <name evidence="2" type="ORF">V22_29060</name>
</gene>
<evidence type="ECO:0000313" key="2">
    <source>
        <dbReference type="EMBL" id="QDT65647.1"/>
    </source>
</evidence>
<reference evidence="2 3" key="1">
    <citation type="submission" date="2019-02" db="EMBL/GenBank/DDBJ databases">
        <title>Deep-cultivation of Planctomycetes and their phenomic and genomic characterization uncovers novel biology.</title>
        <authorList>
            <person name="Wiegand S."/>
            <person name="Jogler M."/>
            <person name="Boedeker C."/>
            <person name="Pinto D."/>
            <person name="Vollmers J."/>
            <person name="Rivas-Marin E."/>
            <person name="Kohn T."/>
            <person name="Peeters S.H."/>
            <person name="Heuer A."/>
            <person name="Rast P."/>
            <person name="Oberbeckmann S."/>
            <person name="Bunk B."/>
            <person name="Jeske O."/>
            <person name="Meyerdierks A."/>
            <person name="Storesund J.E."/>
            <person name="Kallscheuer N."/>
            <person name="Luecker S."/>
            <person name="Lage O.M."/>
            <person name="Pohl T."/>
            <person name="Merkel B.J."/>
            <person name="Hornburger P."/>
            <person name="Mueller R.-W."/>
            <person name="Bruemmer F."/>
            <person name="Labrenz M."/>
            <person name="Spormann A.M."/>
            <person name="Op den Camp H."/>
            <person name="Overmann J."/>
            <person name="Amann R."/>
            <person name="Jetten M.S.M."/>
            <person name="Mascher T."/>
            <person name="Medema M.H."/>
            <person name="Devos D.P."/>
            <person name="Kaster A.-K."/>
            <person name="Ovreas L."/>
            <person name="Rohde M."/>
            <person name="Galperin M.Y."/>
            <person name="Jogler C."/>
        </authorList>
    </citation>
    <scope>NUCLEOTIDE SEQUENCE [LARGE SCALE GENOMIC DNA]</scope>
    <source>
        <strain evidence="2 3">V22</strain>
    </source>
</reference>
<feature type="coiled-coil region" evidence="1">
    <location>
        <begin position="74"/>
        <end position="129"/>
    </location>
</feature>
<protein>
    <submittedName>
        <fullName evidence="2">Flagellar biosynthesis chaperone</fullName>
    </submittedName>
</protein>
<keyword evidence="2" id="KW-0282">Flagellum</keyword>
<sequence>MAFRFRLAAVLKWRENRRDLVRQVMSQVLEEESRLQTQIGEFSSQRDEQLEDAKRISSQGAVDVDRVSARRYYASQLAAKATLAERELMTVREQLQACRQALAQADADVKAMEQLKAKQLAEHEKLELDRVEREATDQWSARNIKRLRNVTENIGMS</sequence>
<name>A0A517TBA2_9PLAN</name>
<dbReference type="Proteomes" id="UP000319976">
    <property type="component" value="Chromosome"/>
</dbReference>